<feature type="binding site" evidence="9">
    <location>
        <position position="74"/>
    </location>
    <ligand>
        <name>isopentenyl diphosphate</name>
        <dbReference type="ChEBI" id="CHEBI:128769"/>
    </ligand>
</feature>
<comment type="catalytic activity">
    <reaction evidence="9">
        <text>dimethylallyl diphosphate + 2 oxidized [2Fe-2S]-[ferredoxin] + H2O = (2E)-4-hydroxy-3-methylbut-2-enyl diphosphate + 2 reduced [2Fe-2S]-[ferredoxin] + 2 H(+)</text>
        <dbReference type="Rhea" id="RHEA:24825"/>
        <dbReference type="Rhea" id="RHEA-COMP:10000"/>
        <dbReference type="Rhea" id="RHEA-COMP:10001"/>
        <dbReference type="ChEBI" id="CHEBI:15377"/>
        <dbReference type="ChEBI" id="CHEBI:15378"/>
        <dbReference type="ChEBI" id="CHEBI:33737"/>
        <dbReference type="ChEBI" id="CHEBI:33738"/>
        <dbReference type="ChEBI" id="CHEBI:57623"/>
        <dbReference type="ChEBI" id="CHEBI:128753"/>
        <dbReference type="EC" id="1.17.7.4"/>
    </reaction>
</comment>
<dbReference type="Gene3D" id="3.40.1010.20">
    <property type="entry name" value="4-hydroxy-3-methylbut-2-enyl diphosphate reductase, catalytic domain"/>
    <property type="match status" value="2"/>
</dbReference>
<name>A0A9D6YZ86_9BACT</name>
<feature type="binding site" evidence="9">
    <location>
        <position position="124"/>
    </location>
    <ligand>
        <name>(2E)-4-hydroxy-3-methylbut-2-enyl diphosphate</name>
        <dbReference type="ChEBI" id="CHEBI:128753"/>
    </ligand>
</feature>
<feature type="binding site" evidence="9">
    <location>
        <position position="193"/>
    </location>
    <ligand>
        <name>[4Fe-4S] cluster</name>
        <dbReference type="ChEBI" id="CHEBI:49883"/>
    </ligand>
</feature>
<evidence type="ECO:0000256" key="6">
    <source>
        <dbReference type="ARBA" id="ARBA00023004"/>
    </source>
</evidence>
<evidence type="ECO:0000256" key="3">
    <source>
        <dbReference type="ARBA" id="ARBA00022692"/>
    </source>
</evidence>
<feature type="binding site" evidence="9">
    <location>
        <position position="124"/>
    </location>
    <ligand>
        <name>isopentenyl diphosphate</name>
        <dbReference type="ChEBI" id="CHEBI:128769"/>
    </ligand>
</feature>
<comment type="pathway">
    <text evidence="9">Isoprenoid biosynthesis; isopentenyl diphosphate biosynthesis via DXP pathway; isopentenyl diphosphate from 1-deoxy-D-xylulose 5-phosphate: step 6/6.</text>
</comment>
<organism evidence="11 12">
    <name type="scientific">Desulfomonile tiedjei</name>
    <dbReference type="NCBI Taxonomy" id="2358"/>
    <lineage>
        <taxon>Bacteria</taxon>
        <taxon>Pseudomonadati</taxon>
        <taxon>Thermodesulfobacteriota</taxon>
        <taxon>Desulfomonilia</taxon>
        <taxon>Desulfomonilales</taxon>
        <taxon>Desulfomonilaceae</taxon>
        <taxon>Desulfomonile</taxon>
    </lineage>
</organism>
<comment type="function">
    <text evidence="9">Catalyzes the conversion of 1-hydroxy-2-methyl-2-(E)-butenyl 4-diphosphate (HMBPP) into a mixture of isopentenyl diphosphate (IPP) and dimethylallyl diphosphate (DMAPP). Acts in the terminal step of the DOXP/MEP pathway for isoprenoid precursor biosynthesis.</text>
</comment>
<evidence type="ECO:0000256" key="4">
    <source>
        <dbReference type="ARBA" id="ARBA00022723"/>
    </source>
</evidence>
<feature type="binding site" evidence="9">
    <location>
        <position position="221"/>
    </location>
    <ligand>
        <name>isopentenyl diphosphate</name>
        <dbReference type="ChEBI" id="CHEBI:128769"/>
    </ligand>
</feature>
<dbReference type="GO" id="GO:0050992">
    <property type="term" value="P:dimethylallyl diphosphate biosynthetic process"/>
    <property type="evidence" value="ECO:0007669"/>
    <property type="project" value="UniProtKB-UniRule"/>
</dbReference>
<dbReference type="GO" id="GO:0051745">
    <property type="term" value="F:4-hydroxy-3-methylbut-2-enyl diphosphate reductase activity"/>
    <property type="evidence" value="ECO:0007669"/>
    <property type="project" value="UniProtKB-UniRule"/>
</dbReference>
<proteinExistence type="inferred from homology"/>
<feature type="binding site" evidence="9">
    <location>
        <position position="223"/>
    </location>
    <ligand>
        <name>dimethylallyl diphosphate</name>
        <dbReference type="ChEBI" id="CHEBI:57623"/>
    </ligand>
</feature>
<feature type="binding site" evidence="9">
    <location>
        <position position="165"/>
    </location>
    <ligand>
        <name>(2E)-4-hydroxy-3-methylbut-2-enyl diphosphate</name>
        <dbReference type="ChEBI" id="CHEBI:128753"/>
    </ligand>
</feature>
<dbReference type="AlphaFoldDB" id="A0A9D6YZ86"/>
<comment type="similarity">
    <text evidence="9">Belongs to the IspH family.</text>
</comment>
<feature type="transmembrane region" description="Helical" evidence="10">
    <location>
        <begin position="532"/>
        <end position="550"/>
    </location>
</feature>
<feature type="transmembrane region" description="Helical" evidence="10">
    <location>
        <begin position="328"/>
        <end position="345"/>
    </location>
</feature>
<comment type="cofactor">
    <cofactor evidence="9">
        <name>[4Fe-4S] cluster</name>
        <dbReference type="ChEBI" id="CHEBI:49883"/>
    </cofactor>
    <text evidence="9">Binds 1 [4Fe-4S] cluster per subunit.</text>
</comment>
<feature type="binding site" evidence="9">
    <location>
        <position position="265"/>
    </location>
    <ligand>
        <name>dimethylallyl diphosphate</name>
        <dbReference type="ChEBI" id="CHEBI:57623"/>
    </ligand>
</feature>
<comment type="catalytic activity">
    <reaction evidence="9">
        <text>isopentenyl diphosphate + 2 oxidized [2Fe-2S]-[ferredoxin] + H2O = (2E)-4-hydroxy-3-methylbut-2-enyl diphosphate + 2 reduced [2Fe-2S]-[ferredoxin] + 2 H(+)</text>
        <dbReference type="Rhea" id="RHEA:24488"/>
        <dbReference type="Rhea" id="RHEA-COMP:10000"/>
        <dbReference type="Rhea" id="RHEA-COMP:10001"/>
        <dbReference type="ChEBI" id="CHEBI:15377"/>
        <dbReference type="ChEBI" id="CHEBI:15378"/>
        <dbReference type="ChEBI" id="CHEBI:33737"/>
        <dbReference type="ChEBI" id="CHEBI:33738"/>
        <dbReference type="ChEBI" id="CHEBI:128753"/>
        <dbReference type="ChEBI" id="CHEBI:128769"/>
        <dbReference type="EC" id="1.17.7.4"/>
    </reaction>
</comment>
<comment type="subcellular location">
    <subcellularLocation>
        <location evidence="1">Membrane</location>
        <topology evidence="1">Multi-pass membrane protein</topology>
    </subcellularLocation>
</comment>
<feature type="binding site" evidence="9">
    <location>
        <position position="42"/>
    </location>
    <ligand>
        <name>isopentenyl diphosphate</name>
        <dbReference type="ChEBI" id="CHEBI:128769"/>
    </ligand>
</feature>
<evidence type="ECO:0000256" key="9">
    <source>
        <dbReference type="HAMAP-Rule" id="MF_00191"/>
    </source>
</evidence>
<dbReference type="GO" id="GO:0046872">
    <property type="term" value="F:metal ion binding"/>
    <property type="evidence" value="ECO:0007669"/>
    <property type="project" value="UniProtKB-KW"/>
</dbReference>
<protein>
    <recommendedName>
        <fullName evidence="9">4-hydroxy-3-methylbut-2-enyl diphosphate reductase</fullName>
        <shortName evidence="9">HMBPP reductase</shortName>
        <ecNumber evidence="9">1.17.7.4</ecNumber>
    </recommendedName>
</protein>
<feature type="binding site" evidence="9">
    <location>
        <position position="96"/>
    </location>
    <ligand>
        <name>[4Fe-4S] cluster</name>
        <dbReference type="ChEBI" id="CHEBI:49883"/>
    </ligand>
</feature>
<dbReference type="GO" id="GO:0051539">
    <property type="term" value="F:4 iron, 4 sulfur cluster binding"/>
    <property type="evidence" value="ECO:0007669"/>
    <property type="project" value="UniProtKB-UniRule"/>
</dbReference>
<feature type="binding site" evidence="9">
    <location>
        <position position="265"/>
    </location>
    <ligand>
        <name>isopentenyl diphosphate</name>
        <dbReference type="ChEBI" id="CHEBI:128769"/>
    </ligand>
</feature>
<keyword evidence="2 9" id="KW-0004">4Fe-4S</keyword>
<keyword evidence="9" id="KW-0414">Isoprene biosynthesis</keyword>
<dbReference type="GO" id="GO:0016765">
    <property type="term" value="F:transferase activity, transferring alkyl or aryl (other than methyl) groups"/>
    <property type="evidence" value="ECO:0007669"/>
    <property type="project" value="InterPro"/>
</dbReference>
<comment type="caution">
    <text evidence="11">The sequence shown here is derived from an EMBL/GenBank/DDBJ whole genome shotgun (WGS) entry which is preliminary data.</text>
</comment>
<feature type="binding site" evidence="9">
    <location>
        <position position="221"/>
    </location>
    <ligand>
        <name>(2E)-4-hydroxy-3-methylbut-2-enyl diphosphate</name>
        <dbReference type="ChEBI" id="CHEBI:128753"/>
    </ligand>
</feature>
<keyword evidence="7 9" id="KW-0411">Iron-sulfur</keyword>
<keyword evidence="8 10" id="KW-0472">Membrane</keyword>
<dbReference type="EC" id="1.17.7.4" evidence="9"/>
<dbReference type="NCBIfam" id="TIGR00216">
    <property type="entry name" value="ispH_lytB"/>
    <property type="match status" value="1"/>
</dbReference>
<keyword evidence="4 9" id="KW-0479">Metal-binding</keyword>
<feature type="transmembrane region" description="Helical" evidence="10">
    <location>
        <begin position="371"/>
        <end position="389"/>
    </location>
</feature>
<feature type="binding site" evidence="9">
    <location>
        <position position="124"/>
    </location>
    <ligand>
        <name>dimethylallyl diphosphate</name>
        <dbReference type="ChEBI" id="CHEBI:57623"/>
    </ligand>
</feature>
<evidence type="ECO:0000256" key="10">
    <source>
        <dbReference type="SAM" id="Phobius"/>
    </source>
</evidence>
<dbReference type="HAMAP" id="MF_00191">
    <property type="entry name" value="IspH"/>
    <property type="match status" value="1"/>
</dbReference>
<comment type="pathway">
    <text evidence="9">Isoprenoid biosynthesis; dimethylallyl diphosphate biosynthesis; dimethylallyl diphosphate from (2E)-4-hydroxy-3-methylbutenyl diphosphate: step 1/1.</text>
</comment>
<evidence type="ECO:0000256" key="2">
    <source>
        <dbReference type="ARBA" id="ARBA00022485"/>
    </source>
</evidence>
<evidence type="ECO:0000256" key="8">
    <source>
        <dbReference type="ARBA" id="ARBA00023136"/>
    </source>
</evidence>
<dbReference type="GO" id="GO:0019288">
    <property type="term" value="P:isopentenyl diphosphate biosynthetic process, methylerythritol 4-phosphate pathway"/>
    <property type="evidence" value="ECO:0007669"/>
    <property type="project" value="UniProtKB-UniRule"/>
</dbReference>
<feature type="binding site" evidence="9">
    <location>
        <position position="12"/>
    </location>
    <ligand>
        <name>[4Fe-4S] cluster</name>
        <dbReference type="ChEBI" id="CHEBI:49883"/>
    </ligand>
</feature>
<keyword evidence="3 10" id="KW-0812">Transmembrane</keyword>
<feature type="transmembrane region" description="Helical" evidence="10">
    <location>
        <begin position="301"/>
        <end position="322"/>
    </location>
</feature>
<feature type="binding site" evidence="9">
    <location>
        <position position="221"/>
    </location>
    <ligand>
        <name>dimethylallyl diphosphate</name>
        <dbReference type="ChEBI" id="CHEBI:57623"/>
    </ligand>
</feature>
<feature type="binding site" evidence="9">
    <location>
        <position position="265"/>
    </location>
    <ligand>
        <name>(2E)-4-hydroxy-3-methylbut-2-enyl diphosphate</name>
        <dbReference type="ChEBI" id="CHEBI:128753"/>
    </ligand>
</feature>
<keyword evidence="5 10" id="KW-1133">Transmembrane helix</keyword>
<feature type="binding site" evidence="9">
    <location>
        <position position="74"/>
    </location>
    <ligand>
        <name>(2E)-4-hydroxy-3-methylbut-2-enyl diphosphate</name>
        <dbReference type="ChEBI" id="CHEBI:128753"/>
    </ligand>
</feature>
<dbReference type="GO" id="GO:0016114">
    <property type="term" value="P:terpenoid biosynthetic process"/>
    <property type="evidence" value="ECO:0007669"/>
    <property type="project" value="UniProtKB-UniRule"/>
</dbReference>
<dbReference type="CDD" id="cd13967">
    <property type="entry name" value="PT_UbiA_5"/>
    <property type="match status" value="1"/>
</dbReference>
<dbReference type="Pfam" id="PF02401">
    <property type="entry name" value="LYTB"/>
    <property type="match status" value="1"/>
</dbReference>
<dbReference type="Pfam" id="PF01040">
    <property type="entry name" value="UbiA"/>
    <property type="match status" value="1"/>
</dbReference>
<dbReference type="InterPro" id="IPR000537">
    <property type="entry name" value="UbiA_prenyltransferase"/>
</dbReference>
<keyword evidence="9 11" id="KW-0560">Oxidoreductase</keyword>
<evidence type="ECO:0000256" key="7">
    <source>
        <dbReference type="ARBA" id="ARBA00023014"/>
    </source>
</evidence>
<keyword evidence="6 9" id="KW-0408">Iron</keyword>
<feature type="binding site" evidence="9">
    <location>
        <position position="74"/>
    </location>
    <ligand>
        <name>dimethylallyl diphosphate</name>
        <dbReference type="ChEBI" id="CHEBI:57623"/>
    </ligand>
</feature>
<dbReference type="EMBL" id="JACRDE010000108">
    <property type="protein sequence ID" value="MBI5248548.1"/>
    <property type="molecule type" value="Genomic_DNA"/>
</dbReference>
<dbReference type="InterPro" id="IPR003451">
    <property type="entry name" value="LytB/IspH"/>
</dbReference>
<evidence type="ECO:0000256" key="5">
    <source>
        <dbReference type="ARBA" id="ARBA00022989"/>
    </source>
</evidence>
<feature type="binding site" evidence="9">
    <location>
        <position position="42"/>
    </location>
    <ligand>
        <name>(2E)-4-hydroxy-3-methylbut-2-enyl diphosphate</name>
        <dbReference type="ChEBI" id="CHEBI:128753"/>
    </ligand>
</feature>
<evidence type="ECO:0000313" key="11">
    <source>
        <dbReference type="EMBL" id="MBI5248548.1"/>
    </source>
</evidence>
<dbReference type="Proteomes" id="UP000807825">
    <property type="component" value="Unassembled WGS sequence"/>
</dbReference>
<comment type="caution">
    <text evidence="9">Lacks conserved residue(s) required for the propagation of feature annotation.</text>
</comment>
<dbReference type="PANTHER" id="PTHR30426">
    <property type="entry name" value="4-HYDROXY-3-METHYLBUT-2-ENYL DIPHOSPHATE REDUCTASE"/>
    <property type="match status" value="1"/>
</dbReference>
<dbReference type="CDD" id="cd13944">
    <property type="entry name" value="lytB_ispH"/>
    <property type="match status" value="1"/>
</dbReference>
<dbReference type="Gene3D" id="3.40.50.11270">
    <property type="match status" value="1"/>
</dbReference>
<feature type="active site" description="Proton donor" evidence="9">
    <location>
        <position position="126"/>
    </location>
</feature>
<reference evidence="11" key="1">
    <citation type="submission" date="2020-07" db="EMBL/GenBank/DDBJ databases">
        <title>Huge and variable diversity of episymbiotic CPR bacteria and DPANN archaea in groundwater ecosystems.</title>
        <authorList>
            <person name="He C.Y."/>
            <person name="Keren R."/>
            <person name="Whittaker M."/>
            <person name="Farag I.F."/>
            <person name="Doudna J."/>
            <person name="Cate J.H.D."/>
            <person name="Banfield J.F."/>
        </authorList>
    </citation>
    <scope>NUCLEOTIDE SEQUENCE</scope>
    <source>
        <strain evidence="11">NC_groundwater_1664_Pr3_B-0.1um_52_9</strain>
    </source>
</reference>
<sequence length="580" mass="63030">MKIRLAKTAGFCMGVRRAVDMVLDLQRAAPPMPIVTYGPLIHNPQTLELLRSRGIQEVKSLDEITGGTVVIRAHGISPQERQVLEAKGVGIIDATCPRVHRVQAVIRKHASKGHFCIIVGDEDHPEVRGLMGFASAGGITVPSADLNGLLDRIPSDRGVCLVAQTTQDLETFEEVGRVLKARCPELHVYNTICDSTRRRQTEVSRLSRQVDMVVVVGGKGSGNTQRLAKVAEAQGVRALHVETDDELPSQSLAGIRTVGVTAGASTPNWQIRRITDRLKEIGMSRGGAPWKQLRRIADITVMTYGWAALAGGGLTATSLVLQGRSMKWLPMVVAMLFVFSMHLLNRIQERSGAVRFNTPEIADFYVRHRKFLTSLGVFSSLAALVLSLWMGVHAALLLTAMLVAGRLYMVPLVSAARFPGLKWRSLKDLPGSKTPLVALGWATAASILPLMGSVSESFAPGAVVAFIFSAGMVFWRTALSDLLDIQGDRIVGRETIPILIGVKNTRILLLTLLAFLVLLLVLTAAMGWIPPVGLLLVLDILVFGGLFVIYRRRHLVDRLAFEGILDGNFILAGILSAFYG</sequence>
<feature type="binding site" evidence="9">
    <location>
        <position position="223"/>
    </location>
    <ligand>
        <name>(2E)-4-hydroxy-3-methylbut-2-enyl diphosphate</name>
        <dbReference type="ChEBI" id="CHEBI:128753"/>
    </ligand>
</feature>
<gene>
    <name evidence="9 11" type="primary">ispH</name>
    <name evidence="11" type="ORF">HY912_03565</name>
</gene>
<dbReference type="PANTHER" id="PTHR30426:SF0">
    <property type="entry name" value="4-HYDROXY-3-METHYLBUT-2-ENYL DIPHOSPHATE REDUCTASE"/>
    <property type="match status" value="1"/>
</dbReference>
<feature type="transmembrane region" description="Helical" evidence="10">
    <location>
        <begin position="507"/>
        <end position="526"/>
    </location>
</feature>
<feature type="transmembrane region" description="Helical" evidence="10">
    <location>
        <begin position="458"/>
        <end position="479"/>
    </location>
</feature>
<feature type="binding site" evidence="9">
    <location>
        <position position="223"/>
    </location>
    <ligand>
        <name>isopentenyl diphosphate</name>
        <dbReference type="ChEBI" id="CHEBI:128769"/>
    </ligand>
</feature>
<evidence type="ECO:0000313" key="12">
    <source>
        <dbReference type="Proteomes" id="UP000807825"/>
    </source>
</evidence>
<dbReference type="GO" id="GO:0016020">
    <property type="term" value="C:membrane"/>
    <property type="evidence" value="ECO:0007669"/>
    <property type="project" value="UniProtKB-SubCell"/>
</dbReference>
<evidence type="ECO:0000256" key="1">
    <source>
        <dbReference type="ARBA" id="ARBA00004141"/>
    </source>
</evidence>
<accession>A0A9D6YZ86</accession>
<feature type="binding site" evidence="9">
    <location>
        <position position="42"/>
    </location>
    <ligand>
        <name>dimethylallyl diphosphate</name>
        <dbReference type="ChEBI" id="CHEBI:57623"/>
    </ligand>
</feature>